<accession>B4P3H3</accession>
<feature type="domain" description="Nose resistant-to-fluoxetine protein N-terminal" evidence="4">
    <location>
        <begin position="70"/>
        <end position="201"/>
    </location>
</feature>
<dbReference type="HOGENOM" id="CLU_007874_0_3_1"/>
<dbReference type="InterPro" id="IPR052728">
    <property type="entry name" value="O2_lipid_transport_reg"/>
</dbReference>
<reference evidence="5 6" key="1">
    <citation type="journal article" date="2007" name="Nature">
        <title>Evolution of genes and genomes on the Drosophila phylogeny.</title>
        <authorList>
            <consortium name="Drosophila 12 Genomes Consortium"/>
            <person name="Clark A.G."/>
            <person name="Eisen M.B."/>
            <person name="Smith D.R."/>
            <person name="Bergman C.M."/>
            <person name="Oliver B."/>
            <person name="Markow T.A."/>
            <person name="Kaufman T.C."/>
            <person name="Kellis M."/>
            <person name="Gelbart W."/>
            <person name="Iyer V.N."/>
            <person name="Pollard D.A."/>
            <person name="Sackton T.B."/>
            <person name="Larracuente A.M."/>
            <person name="Singh N.D."/>
            <person name="Abad J.P."/>
            <person name="Abt D.N."/>
            <person name="Adryan B."/>
            <person name="Aguade M."/>
            <person name="Akashi H."/>
            <person name="Anderson W.W."/>
            <person name="Aquadro C.F."/>
            <person name="Ardell D.H."/>
            <person name="Arguello R."/>
            <person name="Artieri C.G."/>
            <person name="Barbash D.A."/>
            <person name="Barker D."/>
            <person name="Barsanti P."/>
            <person name="Batterham P."/>
            <person name="Batzoglou S."/>
            <person name="Begun D."/>
            <person name="Bhutkar A."/>
            <person name="Blanco E."/>
            <person name="Bosak S.A."/>
            <person name="Bradley R.K."/>
            <person name="Brand A.D."/>
            <person name="Brent M.R."/>
            <person name="Brooks A.N."/>
            <person name="Brown R.H."/>
            <person name="Butlin R.K."/>
            <person name="Caggese C."/>
            <person name="Calvi B.R."/>
            <person name="Bernardo de Carvalho A."/>
            <person name="Caspi A."/>
            <person name="Castrezana S."/>
            <person name="Celniker S.E."/>
            <person name="Chang J.L."/>
            <person name="Chapple C."/>
            <person name="Chatterji S."/>
            <person name="Chinwalla A."/>
            <person name="Civetta A."/>
            <person name="Clifton S.W."/>
            <person name="Comeron J.M."/>
            <person name="Costello J.C."/>
            <person name="Coyne J.A."/>
            <person name="Daub J."/>
            <person name="David R.G."/>
            <person name="Delcher A.L."/>
            <person name="Delehaunty K."/>
            <person name="Do C.B."/>
            <person name="Ebling H."/>
            <person name="Edwards K."/>
            <person name="Eickbush T."/>
            <person name="Evans J.D."/>
            <person name="Filipski A."/>
            <person name="Findeiss S."/>
            <person name="Freyhult E."/>
            <person name="Fulton L."/>
            <person name="Fulton R."/>
            <person name="Garcia A.C."/>
            <person name="Gardiner A."/>
            <person name="Garfield D.A."/>
            <person name="Garvin B.E."/>
            <person name="Gibson G."/>
            <person name="Gilbert D."/>
            <person name="Gnerre S."/>
            <person name="Godfrey J."/>
            <person name="Good R."/>
            <person name="Gotea V."/>
            <person name="Gravely B."/>
            <person name="Greenberg A.J."/>
            <person name="Griffiths-Jones S."/>
            <person name="Gross S."/>
            <person name="Guigo R."/>
            <person name="Gustafson E.A."/>
            <person name="Haerty W."/>
            <person name="Hahn M.W."/>
            <person name="Halligan D.L."/>
            <person name="Halpern A.L."/>
            <person name="Halter G.M."/>
            <person name="Han M.V."/>
            <person name="Heger A."/>
            <person name="Hillier L."/>
            <person name="Hinrichs A.S."/>
            <person name="Holmes I."/>
            <person name="Hoskins R.A."/>
            <person name="Hubisz M.J."/>
            <person name="Hultmark D."/>
            <person name="Huntley M.A."/>
            <person name="Jaffe D.B."/>
            <person name="Jagadeeshan S."/>
            <person name="Jeck W.R."/>
            <person name="Johnson J."/>
            <person name="Jones C.D."/>
            <person name="Jordan W.C."/>
            <person name="Karpen G.H."/>
            <person name="Kataoka E."/>
            <person name="Keightley P.D."/>
            <person name="Kheradpour P."/>
            <person name="Kirkness E.F."/>
            <person name="Koerich L.B."/>
            <person name="Kristiansen K."/>
            <person name="Kudrna D."/>
            <person name="Kulathinal R.J."/>
            <person name="Kumar S."/>
            <person name="Kwok R."/>
            <person name="Lander E."/>
            <person name="Langley C.H."/>
            <person name="Lapoint R."/>
            <person name="Lazzaro B.P."/>
            <person name="Lee S.J."/>
            <person name="Levesque L."/>
            <person name="Li R."/>
            <person name="Lin C.F."/>
            <person name="Lin M.F."/>
            <person name="Lindblad-Toh K."/>
            <person name="Llopart A."/>
            <person name="Long M."/>
            <person name="Low L."/>
            <person name="Lozovsky E."/>
            <person name="Lu J."/>
            <person name="Luo M."/>
            <person name="Machado C.A."/>
            <person name="Makalowski W."/>
            <person name="Marzo M."/>
            <person name="Matsuda M."/>
            <person name="Matzkin L."/>
            <person name="McAllister B."/>
            <person name="McBride C.S."/>
            <person name="McKernan B."/>
            <person name="McKernan K."/>
            <person name="Mendez-Lago M."/>
            <person name="Minx P."/>
            <person name="Mollenhauer M.U."/>
            <person name="Montooth K."/>
            <person name="Mount S.M."/>
            <person name="Mu X."/>
            <person name="Myers E."/>
            <person name="Negre B."/>
            <person name="Newfeld S."/>
            <person name="Nielsen R."/>
            <person name="Noor M.A."/>
            <person name="O'Grady P."/>
            <person name="Pachter L."/>
            <person name="Papaceit M."/>
            <person name="Parisi M.J."/>
            <person name="Parisi M."/>
            <person name="Parts L."/>
            <person name="Pedersen J.S."/>
            <person name="Pesole G."/>
            <person name="Phillippy A.M."/>
            <person name="Ponting C.P."/>
            <person name="Pop M."/>
            <person name="Porcelli D."/>
            <person name="Powell J.R."/>
            <person name="Prohaska S."/>
            <person name="Pruitt K."/>
            <person name="Puig M."/>
            <person name="Quesneville H."/>
            <person name="Ram K.R."/>
            <person name="Rand D."/>
            <person name="Rasmussen M.D."/>
            <person name="Reed L.K."/>
            <person name="Reenan R."/>
            <person name="Reily A."/>
            <person name="Remington K.A."/>
            <person name="Rieger T.T."/>
            <person name="Ritchie M.G."/>
            <person name="Robin C."/>
            <person name="Rogers Y.H."/>
            <person name="Rohde C."/>
            <person name="Rozas J."/>
            <person name="Rubenfield M.J."/>
            <person name="Ruiz A."/>
            <person name="Russo S."/>
            <person name="Salzberg S.L."/>
            <person name="Sanchez-Gracia A."/>
            <person name="Saranga D.J."/>
            <person name="Sato H."/>
            <person name="Schaeffer S.W."/>
            <person name="Schatz M.C."/>
            <person name="Schlenke T."/>
            <person name="Schwartz R."/>
            <person name="Segarra C."/>
            <person name="Singh R.S."/>
            <person name="Sirot L."/>
            <person name="Sirota M."/>
            <person name="Sisneros N.B."/>
            <person name="Smith C.D."/>
            <person name="Smith T.F."/>
            <person name="Spieth J."/>
            <person name="Stage D.E."/>
            <person name="Stark A."/>
            <person name="Stephan W."/>
            <person name="Strausberg R.L."/>
            <person name="Strempel S."/>
            <person name="Sturgill D."/>
            <person name="Sutton G."/>
            <person name="Sutton G.G."/>
            <person name="Tao W."/>
            <person name="Teichmann S."/>
            <person name="Tobari Y.N."/>
            <person name="Tomimura Y."/>
            <person name="Tsolas J.M."/>
            <person name="Valente V.L."/>
            <person name="Venter E."/>
            <person name="Venter J.C."/>
            <person name="Vicario S."/>
            <person name="Vieira F.G."/>
            <person name="Vilella A.J."/>
            <person name="Villasante A."/>
            <person name="Walenz B."/>
            <person name="Wang J."/>
            <person name="Wasserman M."/>
            <person name="Watts T."/>
            <person name="Wilson D."/>
            <person name="Wilson R.K."/>
            <person name="Wing R.A."/>
            <person name="Wolfner M.F."/>
            <person name="Wong A."/>
            <person name="Wong G.K."/>
            <person name="Wu C.I."/>
            <person name="Wu G."/>
            <person name="Yamamoto D."/>
            <person name="Yang H.P."/>
            <person name="Yang S.P."/>
            <person name="Yorke J.A."/>
            <person name="Yoshida K."/>
            <person name="Zdobnov E."/>
            <person name="Zhang P."/>
            <person name="Zhang Y."/>
            <person name="Zimin A.V."/>
            <person name="Baldwin J."/>
            <person name="Abdouelleil A."/>
            <person name="Abdulkadir J."/>
            <person name="Abebe A."/>
            <person name="Abera B."/>
            <person name="Abreu J."/>
            <person name="Acer S.C."/>
            <person name="Aftuck L."/>
            <person name="Alexander A."/>
            <person name="An P."/>
            <person name="Anderson E."/>
            <person name="Anderson S."/>
            <person name="Arachi H."/>
            <person name="Azer M."/>
            <person name="Bachantsang P."/>
            <person name="Barry A."/>
            <person name="Bayul T."/>
            <person name="Berlin A."/>
            <person name="Bessette D."/>
            <person name="Bloom T."/>
            <person name="Blye J."/>
            <person name="Boguslavskiy L."/>
            <person name="Bonnet C."/>
            <person name="Boukhgalter B."/>
            <person name="Bourzgui I."/>
            <person name="Brown A."/>
            <person name="Cahill P."/>
            <person name="Channer S."/>
            <person name="Cheshatsang Y."/>
            <person name="Chuda L."/>
            <person name="Citroen M."/>
            <person name="Collymore A."/>
            <person name="Cooke P."/>
            <person name="Costello M."/>
            <person name="D'Aco K."/>
            <person name="Daza R."/>
            <person name="De Haan G."/>
            <person name="DeGray S."/>
            <person name="DeMaso C."/>
            <person name="Dhargay N."/>
            <person name="Dooley K."/>
            <person name="Dooley E."/>
            <person name="Doricent M."/>
            <person name="Dorje P."/>
            <person name="Dorjee K."/>
            <person name="Dupes A."/>
            <person name="Elong R."/>
            <person name="Falk J."/>
            <person name="Farina A."/>
            <person name="Faro S."/>
            <person name="Ferguson D."/>
            <person name="Fisher S."/>
            <person name="Foley C.D."/>
            <person name="Franke A."/>
            <person name="Friedrich D."/>
            <person name="Gadbois L."/>
            <person name="Gearin G."/>
            <person name="Gearin C.R."/>
            <person name="Giannoukos G."/>
            <person name="Goode T."/>
            <person name="Graham J."/>
            <person name="Grandbois E."/>
            <person name="Grewal S."/>
            <person name="Gyaltsen K."/>
            <person name="Hafez N."/>
            <person name="Hagos B."/>
            <person name="Hall J."/>
            <person name="Henson C."/>
            <person name="Hollinger A."/>
            <person name="Honan T."/>
            <person name="Huard M.D."/>
            <person name="Hughes L."/>
            <person name="Hurhula B."/>
            <person name="Husby M.E."/>
            <person name="Kamat A."/>
            <person name="Kanga B."/>
            <person name="Kashin S."/>
            <person name="Khazanovich D."/>
            <person name="Kisner P."/>
            <person name="Lance K."/>
            <person name="Lara M."/>
            <person name="Lee W."/>
            <person name="Lennon N."/>
            <person name="Letendre F."/>
            <person name="LeVine R."/>
            <person name="Lipovsky A."/>
            <person name="Liu X."/>
            <person name="Liu J."/>
            <person name="Liu S."/>
            <person name="Lokyitsang T."/>
            <person name="Lokyitsang Y."/>
            <person name="Lubonja R."/>
            <person name="Lui A."/>
            <person name="MacDonald P."/>
            <person name="Magnisalis V."/>
            <person name="Maru K."/>
            <person name="Matthews C."/>
            <person name="McCusker W."/>
            <person name="McDonough S."/>
            <person name="Mehta T."/>
            <person name="Meldrim J."/>
            <person name="Meneus L."/>
            <person name="Mihai O."/>
            <person name="Mihalev A."/>
            <person name="Mihova T."/>
            <person name="Mittelman R."/>
            <person name="Mlenga V."/>
            <person name="Montmayeur A."/>
            <person name="Mulrain L."/>
            <person name="Navidi A."/>
            <person name="Naylor J."/>
            <person name="Negash T."/>
            <person name="Nguyen T."/>
            <person name="Nguyen N."/>
            <person name="Nicol R."/>
            <person name="Norbu C."/>
            <person name="Norbu N."/>
            <person name="Novod N."/>
            <person name="O'Neill B."/>
            <person name="Osman S."/>
            <person name="Markiewicz E."/>
            <person name="Oyono O.L."/>
            <person name="Patti C."/>
            <person name="Phunkhang P."/>
            <person name="Pierre F."/>
            <person name="Priest M."/>
            <person name="Raghuraman S."/>
            <person name="Rege F."/>
            <person name="Reyes R."/>
            <person name="Rise C."/>
            <person name="Rogov P."/>
            <person name="Ross K."/>
            <person name="Ryan E."/>
            <person name="Settipalli S."/>
            <person name="Shea T."/>
            <person name="Sherpa N."/>
            <person name="Shi L."/>
            <person name="Shih D."/>
            <person name="Sparrow T."/>
            <person name="Spaulding J."/>
            <person name="Stalker J."/>
            <person name="Stange-Thomann N."/>
            <person name="Stavropoulos S."/>
            <person name="Stone C."/>
            <person name="Strader C."/>
            <person name="Tesfaye S."/>
            <person name="Thomson T."/>
            <person name="Thoulutsang Y."/>
            <person name="Thoulutsang D."/>
            <person name="Topham K."/>
            <person name="Topping I."/>
            <person name="Tsamla T."/>
            <person name="Vassiliev H."/>
            <person name="Vo A."/>
            <person name="Wangchuk T."/>
            <person name="Wangdi T."/>
            <person name="Weiand M."/>
            <person name="Wilkinson J."/>
            <person name="Wilson A."/>
            <person name="Yadav S."/>
            <person name="Young G."/>
            <person name="Yu Q."/>
            <person name="Zembek L."/>
            <person name="Zhong D."/>
            <person name="Zimmer A."/>
            <person name="Zwirko Z."/>
            <person name="Jaffe D.B."/>
            <person name="Alvarez P."/>
            <person name="Brockman W."/>
            <person name="Butler J."/>
            <person name="Chin C."/>
            <person name="Gnerre S."/>
            <person name="Grabherr M."/>
            <person name="Kleber M."/>
            <person name="Mauceli E."/>
            <person name="MacCallum I."/>
        </authorList>
    </citation>
    <scope>NUCLEOTIDE SEQUENCE [LARGE SCALE GENOMIC DNA]</scope>
    <source>
        <strain evidence="6">Tai18E2 / Tucson 14021-0261.01</strain>
    </source>
</reference>
<dbReference type="PANTHER" id="PTHR11161:SF0">
    <property type="entry name" value="O-ACYLTRANSFERASE LIKE PROTEIN"/>
    <property type="match status" value="1"/>
</dbReference>
<keyword evidence="2" id="KW-0812">Transmembrane</keyword>
<name>B4P3H3_DROYA</name>
<feature type="transmembrane region" description="Helical" evidence="2">
    <location>
        <begin position="359"/>
        <end position="377"/>
    </location>
</feature>
<protein>
    <recommendedName>
        <fullName evidence="4">Nose resistant-to-fluoxetine protein N-terminal domain-containing protein</fullName>
    </recommendedName>
</protein>
<feature type="transmembrane region" description="Helical" evidence="2">
    <location>
        <begin position="594"/>
        <end position="616"/>
    </location>
</feature>
<feature type="transmembrane region" description="Helical" evidence="2">
    <location>
        <begin position="315"/>
        <end position="339"/>
    </location>
</feature>
<feature type="transmembrane region" description="Helical" evidence="2">
    <location>
        <begin position="525"/>
        <end position="546"/>
    </location>
</feature>
<feature type="transmembrane region" description="Helical" evidence="2">
    <location>
        <begin position="449"/>
        <end position="470"/>
    </location>
</feature>
<organism evidence="5 6">
    <name type="scientific">Drosophila yakuba</name>
    <name type="common">Fruit fly</name>
    <dbReference type="NCBI Taxonomy" id="7245"/>
    <lineage>
        <taxon>Eukaryota</taxon>
        <taxon>Metazoa</taxon>
        <taxon>Ecdysozoa</taxon>
        <taxon>Arthropoda</taxon>
        <taxon>Hexapoda</taxon>
        <taxon>Insecta</taxon>
        <taxon>Pterygota</taxon>
        <taxon>Neoptera</taxon>
        <taxon>Endopterygota</taxon>
        <taxon>Diptera</taxon>
        <taxon>Brachycera</taxon>
        <taxon>Muscomorpha</taxon>
        <taxon>Ephydroidea</taxon>
        <taxon>Drosophilidae</taxon>
        <taxon>Drosophila</taxon>
        <taxon>Sophophora</taxon>
    </lineage>
</organism>
<keyword evidence="2" id="KW-0472">Membrane</keyword>
<dbReference type="GO" id="GO:0016747">
    <property type="term" value="F:acyltransferase activity, transferring groups other than amino-acyl groups"/>
    <property type="evidence" value="ECO:0007669"/>
    <property type="project" value="InterPro"/>
</dbReference>
<feature type="chain" id="PRO_5006458681" description="Nose resistant-to-fluoxetine protein N-terminal domain-containing protein" evidence="3">
    <location>
        <begin position="37"/>
        <end position="708"/>
    </location>
</feature>
<dbReference type="Pfam" id="PF01757">
    <property type="entry name" value="Acyl_transf_3"/>
    <property type="match status" value="1"/>
</dbReference>
<keyword evidence="2" id="KW-1133">Transmembrane helix</keyword>
<proteinExistence type="predicted"/>
<dbReference type="EMBL" id="CM000157">
    <property type="protein sequence ID" value="EDW87240.2"/>
    <property type="molecule type" value="Genomic_DNA"/>
</dbReference>
<keyword evidence="3" id="KW-0732">Signal</keyword>
<feature type="transmembrane region" description="Helical" evidence="2">
    <location>
        <begin position="490"/>
        <end position="513"/>
    </location>
</feature>
<evidence type="ECO:0000256" key="1">
    <source>
        <dbReference type="SAM" id="MobiDB-lite"/>
    </source>
</evidence>
<feature type="transmembrane region" description="Helical" evidence="2">
    <location>
        <begin position="636"/>
        <end position="658"/>
    </location>
</feature>
<dbReference type="eggNOG" id="KOG3700">
    <property type="taxonomic scope" value="Eukaryota"/>
</dbReference>
<keyword evidence="5" id="KW-0012">Acyltransferase</keyword>
<sequence>MVFRQLSSASSSLLIPAKMILLWIWIMAAGVPTVQAYSSKDLLTWMQSSNFGYQVLQQALNDNQSSSASEASCLAEVRLLLQGAEAKSLPALRVFDAWGKFPQGLLYGHFMDMGNYESCLSLDLSQSLGNGMTINAAAKYCLSRMQFESLLMEAAGSDALTLSIGTCIPSSCSAAQLSRWITGHLKDMFGQNSTGATVVQEKDCSLAHRDPMNGLDWFAVSILILLCAVVLLATILDYSEVSNKLLGSFSLRKNLPQLLKTSSTPSPRVIPCLNGIRCLTIIWIILGHGYMYLLLAPNINAYDIVAWAQTPFSMVLQSGTMSVDTFFLLSGLLLVLTALREMDRTKGHLHVPLMYLHRLVRLTPVLALAVLIFMTLFPRLDSGPLWNQFTSSTELCSDTWWATLLYVQNYAAPGRMCLGHSWYLAVDMQLYIISPLLLIALYKWGKKAIAGIVLLILLLSGCVFSIVMLRGLKVFDRYGNLGGDSTEMRLIYYTTHARATPWLIGLLFGYFLHHQKARKSRLPKWLALLLWILSLSMLATVIFAVYPYTQSGAGEISALAGAFYLCCSRIAWPLALCWIIWACQNGLAPIVNEFLSWSFWQPLSKLSYCLYIWHLVVETVHIARIKTSLHFSDYDAILRFWSDFGITLFVSLFMHLFVEVPLGRLEMELLKRRQKKVENAESPKVDPSTEPTEVVPATSISRQNLVEP</sequence>
<keyword evidence="5" id="KW-0808">Transferase</keyword>
<evidence type="ECO:0000259" key="4">
    <source>
        <dbReference type="SMART" id="SM00703"/>
    </source>
</evidence>
<reference evidence="5 6" key="2">
    <citation type="journal article" date="2007" name="PLoS Biol.">
        <title>Principles of genome evolution in the Drosophila melanogaster species group.</title>
        <authorList>
            <person name="Ranz J.M."/>
            <person name="Maurin D."/>
            <person name="Chan Y.S."/>
            <person name="von Grotthuss M."/>
            <person name="Hillier L.W."/>
            <person name="Roote J."/>
            <person name="Ashburner M."/>
            <person name="Bergman C.M."/>
        </authorList>
    </citation>
    <scope>NUCLEOTIDE SEQUENCE [LARGE SCALE GENOMIC DNA]</scope>
    <source>
        <strain evidence="6">Tai18E2 / Tucson 14021-0261.01</strain>
    </source>
</reference>
<dbReference type="OrthoDB" id="118951at2759"/>
<evidence type="ECO:0000256" key="3">
    <source>
        <dbReference type="SAM" id="SignalP"/>
    </source>
</evidence>
<feature type="compositionally biased region" description="Polar residues" evidence="1">
    <location>
        <begin position="698"/>
        <end position="708"/>
    </location>
</feature>
<evidence type="ECO:0000256" key="2">
    <source>
        <dbReference type="SAM" id="Phobius"/>
    </source>
</evidence>
<evidence type="ECO:0000313" key="6">
    <source>
        <dbReference type="Proteomes" id="UP000002282"/>
    </source>
</evidence>
<dbReference type="InterPro" id="IPR006621">
    <property type="entry name" value="Nose-resist-to-fluoxetine_N"/>
</dbReference>
<feature type="transmembrane region" description="Helical" evidence="2">
    <location>
        <begin position="276"/>
        <end position="295"/>
    </location>
</feature>
<keyword evidence="6" id="KW-1185">Reference proteome</keyword>
<evidence type="ECO:0000313" key="5">
    <source>
        <dbReference type="EMBL" id="EDW87240.2"/>
    </source>
</evidence>
<dbReference type="Pfam" id="PF20146">
    <property type="entry name" value="NRF"/>
    <property type="match status" value="1"/>
</dbReference>
<dbReference type="KEGG" id="dya:Dyak_GE17506"/>
<gene>
    <name evidence="5" type="primary">Dyak\GE17506</name>
    <name evidence="5" type="synonym">dyak_GLEANR_1883</name>
    <name evidence="5" type="synonym">GE17506</name>
    <name evidence="5" type="ORF">Dyak_GE17506</name>
</gene>
<feature type="transmembrane region" description="Helical" evidence="2">
    <location>
        <begin position="217"/>
        <end position="236"/>
    </location>
</feature>
<feature type="signal peptide" evidence="3">
    <location>
        <begin position="1"/>
        <end position="36"/>
    </location>
</feature>
<feature type="region of interest" description="Disordered" evidence="1">
    <location>
        <begin position="677"/>
        <end position="708"/>
    </location>
</feature>
<dbReference type="SMART" id="SM00703">
    <property type="entry name" value="NRF"/>
    <property type="match status" value="1"/>
</dbReference>
<feature type="transmembrane region" description="Helical" evidence="2">
    <location>
        <begin position="558"/>
        <end position="582"/>
    </location>
</feature>
<dbReference type="Proteomes" id="UP000002282">
    <property type="component" value="Chromosome 2L"/>
</dbReference>
<dbReference type="InterPro" id="IPR002656">
    <property type="entry name" value="Acyl_transf_3_dom"/>
</dbReference>
<feature type="transmembrane region" description="Helical" evidence="2">
    <location>
        <begin position="422"/>
        <end position="442"/>
    </location>
</feature>
<dbReference type="PANTHER" id="PTHR11161">
    <property type="entry name" value="O-ACYLTRANSFERASE"/>
    <property type="match status" value="1"/>
</dbReference>
<dbReference type="AlphaFoldDB" id="B4P3H3"/>